<dbReference type="Pfam" id="PF13474">
    <property type="entry name" value="SnoaL_3"/>
    <property type="match status" value="1"/>
</dbReference>
<sequence length="161" mass="17806">MSTTQRFRVLILTGLLILISQGLSYSQNLSTATIKKIENDIYKVFDKSIEAGEKLDVDGIVGNINDSLKSGFIDNGNYFESFDELMVGFKRGIQGLDSQVMTVTNKKATVLSKDKALLTVSGTFSANVVDGRVLKGKFAWTFVYSKIKGDWKVIHSHMSNP</sequence>
<keyword evidence="3" id="KW-1185">Reference proteome</keyword>
<reference evidence="2 3" key="1">
    <citation type="submission" date="2019-08" db="EMBL/GenBank/DDBJ databases">
        <title>Seonamhaeicola sediminis sp. nov., isolated from marine sediment.</title>
        <authorList>
            <person name="Cao W.R."/>
        </authorList>
    </citation>
    <scope>NUCLEOTIDE SEQUENCE [LARGE SCALE GENOMIC DNA]</scope>
    <source>
        <strain evidence="2 3">1505</strain>
    </source>
</reference>
<dbReference type="RefSeq" id="WP_147769220.1">
    <property type="nucleotide sequence ID" value="NZ_VRKQ01000016.1"/>
</dbReference>
<dbReference type="Proteomes" id="UP000321080">
    <property type="component" value="Unassembled WGS sequence"/>
</dbReference>
<organism evidence="2 3">
    <name type="scientific">Seonamhaeicola maritimus</name>
    <dbReference type="NCBI Taxonomy" id="2591822"/>
    <lineage>
        <taxon>Bacteria</taxon>
        <taxon>Pseudomonadati</taxon>
        <taxon>Bacteroidota</taxon>
        <taxon>Flavobacteriia</taxon>
        <taxon>Flavobacteriales</taxon>
        <taxon>Flavobacteriaceae</taxon>
    </lineage>
</organism>
<dbReference type="InterPro" id="IPR037401">
    <property type="entry name" value="SnoaL-like"/>
</dbReference>
<evidence type="ECO:0000313" key="3">
    <source>
        <dbReference type="Proteomes" id="UP000321080"/>
    </source>
</evidence>
<evidence type="ECO:0000313" key="2">
    <source>
        <dbReference type="EMBL" id="TXG35611.1"/>
    </source>
</evidence>
<dbReference type="AlphaFoldDB" id="A0A5C7GG37"/>
<protein>
    <submittedName>
        <fullName evidence="2">Nuclear transport factor 2 family protein</fullName>
    </submittedName>
</protein>
<comment type="caution">
    <text evidence="2">The sequence shown here is derived from an EMBL/GenBank/DDBJ whole genome shotgun (WGS) entry which is preliminary data.</text>
</comment>
<dbReference type="InterPro" id="IPR032710">
    <property type="entry name" value="NTF2-like_dom_sf"/>
</dbReference>
<name>A0A5C7GG37_9FLAO</name>
<dbReference type="OrthoDB" id="9812295at2"/>
<feature type="domain" description="SnoaL-like" evidence="1">
    <location>
        <begin position="74"/>
        <end position="160"/>
    </location>
</feature>
<proteinExistence type="predicted"/>
<dbReference type="EMBL" id="VRKQ01000016">
    <property type="protein sequence ID" value="TXG35611.1"/>
    <property type="molecule type" value="Genomic_DNA"/>
</dbReference>
<evidence type="ECO:0000259" key="1">
    <source>
        <dbReference type="Pfam" id="PF13474"/>
    </source>
</evidence>
<gene>
    <name evidence="2" type="ORF">FUA22_13985</name>
</gene>
<accession>A0A5C7GG37</accession>
<dbReference type="Gene3D" id="3.10.450.50">
    <property type="match status" value="1"/>
</dbReference>
<dbReference type="SUPFAM" id="SSF54427">
    <property type="entry name" value="NTF2-like"/>
    <property type="match status" value="1"/>
</dbReference>